<organism evidence="4 5">
    <name type="scientific">Frankia umida</name>
    <dbReference type="NCBI Taxonomy" id="573489"/>
    <lineage>
        <taxon>Bacteria</taxon>
        <taxon>Bacillati</taxon>
        <taxon>Actinomycetota</taxon>
        <taxon>Actinomycetes</taxon>
        <taxon>Frankiales</taxon>
        <taxon>Frankiaceae</taxon>
        <taxon>Frankia</taxon>
    </lineage>
</organism>
<gene>
    <name evidence="4" type="ORF">MXD59_16045</name>
</gene>
<dbReference type="PROSITE" id="PS51371">
    <property type="entry name" value="CBS"/>
    <property type="match status" value="2"/>
</dbReference>
<dbReference type="Gene3D" id="2.30.30.440">
    <property type="entry name" value="Domain of unknown function DUF1918"/>
    <property type="match status" value="1"/>
</dbReference>
<dbReference type="InterPro" id="IPR000644">
    <property type="entry name" value="CBS_dom"/>
</dbReference>
<dbReference type="Pfam" id="PF00571">
    <property type="entry name" value="CBS"/>
    <property type="match status" value="2"/>
</dbReference>
<dbReference type="EMBL" id="JALKFT010000015">
    <property type="protein sequence ID" value="MCK9877268.1"/>
    <property type="molecule type" value="Genomic_DNA"/>
</dbReference>
<protein>
    <submittedName>
        <fullName evidence="4">CBS domain-containing protein</fullName>
    </submittedName>
</protein>
<feature type="domain" description="CBS" evidence="3">
    <location>
        <begin position="72"/>
        <end position="128"/>
    </location>
</feature>
<dbReference type="Pfam" id="PF08940">
    <property type="entry name" value="DUF1918"/>
    <property type="match status" value="1"/>
</dbReference>
<sequence>MVYVGSMISRPPVTVPRTTTIGQAAREMARTGVGALLVVDNDRLVGIVTDRDVVIRGVARGVGADGRIDALMTTDVITIPAGMGVERAYEIFHDHALRRLPVLDGRRVVGIVTVDDLLIRSERQMADLVHAVHDETFAPHREPASPVVTSHPVGRTGPGLAVGGHAARRTAMVAGPNGGSGETASMVRVSGSPVFPRRTGMLRARPGDTLIIHSHVPRTADRSGQVCAAHSDSGDPPFAVRWSDTGAVSFVFPGPDAEIRHRPGPAA</sequence>
<dbReference type="SUPFAM" id="SSF54631">
    <property type="entry name" value="CBS-domain pair"/>
    <property type="match status" value="1"/>
</dbReference>
<evidence type="ECO:0000313" key="4">
    <source>
        <dbReference type="EMBL" id="MCK9877268.1"/>
    </source>
</evidence>
<dbReference type="PANTHER" id="PTHR43080:SF2">
    <property type="entry name" value="CBS DOMAIN-CONTAINING PROTEIN"/>
    <property type="match status" value="1"/>
</dbReference>
<reference evidence="4 5" key="1">
    <citation type="submission" date="2022-04" db="EMBL/GenBank/DDBJ databases">
        <title>Genome diversity in the genus Frankia.</title>
        <authorList>
            <person name="Carlos-Shanley C."/>
            <person name="Hahn D."/>
        </authorList>
    </citation>
    <scope>NUCLEOTIDE SEQUENCE [LARGE SCALE GENOMIC DNA]</scope>
    <source>
        <strain evidence="4 5">Ag45/Mut15</strain>
    </source>
</reference>
<feature type="domain" description="CBS" evidence="3">
    <location>
        <begin position="7"/>
        <end position="66"/>
    </location>
</feature>
<dbReference type="InterPro" id="IPR051257">
    <property type="entry name" value="Diverse_CBS-Domain"/>
</dbReference>
<evidence type="ECO:0000256" key="1">
    <source>
        <dbReference type="ARBA" id="ARBA00023122"/>
    </source>
</evidence>
<dbReference type="SMART" id="SM00116">
    <property type="entry name" value="CBS"/>
    <property type="match status" value="2"/>
</dbReference>
<evidence type="ECO:0000259" key="3">
    <source>
        <dbReference type="PROSITE" id="PS51371"/>
    </source>
</evidence>
<dbReference type="Proteomes" id="UP001201873">
    <property type="component" value="Unassembled WGS sequence"/>
</dbReference>
<dbReference type="RefSeq" id="WP_248825522.1">
    <property type="nucleotide sequence ID" value="NZ_JALKFT010000015.1"/>
</dbReference>
<keyword evidence="1 2" id="KW-0129">CBS domain</keyword>
<dbReference type="SUPFAM" id="SSF50118">
    <property type="entry name" value="Cell growth inhibitor/plasmid maintenance toxic component"/>
    <property type="match status" value="1"/>
</dbReference>
<accession>A0ABT0K0G5</accession>
<comment type="caution">
    <text evidence="4">The sequence shown here is derived from an EMBL/GenBank/DDBJ whole genome shotgun (WGS) entry which is preliminary data.</text>
</comment>
<dbReference type="PANTHER" id="PTHR43080">
    <property type="entry name" value="CBS DOMAIN-CONTAINING PROTEIN CBSX3, MITOCHONDRIAL"/>
    <property type="match status" value="1"/>
</dbReference>
<name>A0ABT0K0G5_9ACTN</name>
<dbReference type="Gene3D" id="3.10.580.10">
    <property type="entry name" value="CBS-domain"/>
    <property type="match status" value="1"/>
</dbReference>
<dbReference type="InterPro" id="IPR046342">
    <property type="entry name" value="CBS_dom_sf"/>
</dbReference>
<evidence type="ECO:0000313" key="5">
    <source>
        <dbReference type="Proteomes" id="UP001201873"/>
    </source>
</evidence>
<keyword evidence="5" id="KW-1185">Reference proteome</keyword>
<proteinExistence type="predicted"/>
<evidence type="ECO:0000256" key="2">
    <source>
        <dbReference type="PROSITE-ProRule" id="PRU00703"/>
    </source>
</evidence>
<dbReference type="InterPro" id="IPR015035">
    <property type="entry name" value="DUF1918"/>
</dbReference>